<name>A0A2J6STP4_9HELO</name>
<feature type="compositionally biased region" description="Polar residues" evidence="3">
    <location>
        <begin position="1"/>
        <end position="10"/>
    </location>
</feature>
<evidence type="ECO:0000313" key="5">
    <source>
        <dbReference type="EMBL" id="PMD54145.1"/>
    </source>
</evidence>
<dbReference type="InterPro" id="IPR037143">
    <property type="entry name" value="4-PPantetheinyl_Trfase_dom_sf"/>
</dbReference>
<dbReference type="AlphaFoldDB" id="A0A2J6STP4"/>
<reference evidence="5 6" key="1">
    <citation type="submission" date="2016-04" db="EMBL/GenBank/DDBJ databases">
        <title>A degradative enzymes factory behind the ericoid mycorrhizal symbiosis.</title>
        <authorList>
            <consortium name="DOE Joint Genome Institute"/>
            <person name="Martino E."/>
            <person name="Morin E."/>
            <person name="Grelet G."/>
            <person name="Kuo A."/>
            <person name="Kohler A."/>
            <person name="Daghino S."/>
            <person name="Barry K."/>
            <person name="Choi C."/>
            <person name="Cichocki N."/>
            <person name="Clum A."/>
            <person name="Copeland A."/>
            <person name="Hainaut M."/>
            <person name="Haridas S."/>
            <person name="Labutti K."/>
            <person name="Lindquist E."/>
            <person name="Lipzen A."/>
            <person name="Khouja H.-R."/>
            <person name="Murat C."/>
            <person name="Ohm R."/>
            <person name="Olson A."/>
            <person name="Spatafora J."/>
            <person name="Veneault-Fourrey C."/>
            <person name="Henrissat B."/>
            <person name="Grigoriev I."/>
            <person name="Martin F."/>
            <person name="Perotto S."/>
        </authorList>
    </citation>
    <scope>NUCLEOTIDE SEQUENCE [LARGE SCALE GENOMIC DNA]</scope>
    <source>
        <strain evidence="5 6">E</strain>
    </source>
</reference>
<gene>
    <name evidence="5" type="ORF">K444DRAFT_618598</name>
</gene>
<proteinExistence type="predicted"/>
<dbReference type="OrthoDB" id="26719at2759"/>
<keyword evidence="2 5" id="KW-0808">Transferase</keyword>
<dbReference type="EC" id="2.7.8.7" evidence="1"/>
<organism evidence="5 6">
    <name type="scientific">Hyaloscypha bicolor E</name>
    <dbReference type="NCBI Taxonomy" id="1095630"/>
    <lineage>
        <taxon>Eukaryota</taxon>
        <taxon>Fungi</taxon>
        <taxon>Dikarya</taxon>
        <taxon>Ascomycota</taxon>
        <taxon>Pezizomycotina</taxon>
        <taxon>Leotiomycetes</taxon>
        <taxon>Helotiales</taxon>
        <taxon>Hyaloscyphaceae</taxon>
        <taxon>Hyaloscypha</taxon>
        <taxon>Hyaloscypha bicolor</taxon>
    </lineage>
</organism>
<sequence>MASTGEAQTQGGSGEAQDGGTPPSNLPTFFVICHSQIQASRALSLLSESEQASVLKYYHLNDAKMSLASHLLKHMAITKYCNVPWPQSTISRDTNGKPCFIPKGATKPVTMDFNVSHQAGIVSFIASVGFDARVDVGTDVVCANERERHDYAHIETKGFFDWVDMHGDVFAESELNHMKLSPVPINLGRPDVSMRGFAKDALSRCQWRNAKLDLKVTAVDGEESVAQVDSNSVVDKKLRRFYAMWCLREAYVKMTGEALLAPWLKDLEISDVQAPDAASDIQEANSLVGGEVVKEFNIFFKGRKVTDVKMELSALGPAYMVAGSLSMPKDNPDLALGPWHILRLEEDILSVAERTL</sequence>
<evidence type="ECO:0000256" key="2">
    <source>
        <dbReference type="ARBA" id="ARBA00022679"/>
    </source>
</evidence>
<dbReference type="Proteomes" id="UP000235371">
    <property type="component" value="Unassembled WGS sequence"/>
</dbReference>
<dbReference type="GO" id="GO:0019878">
    <property type="term" value="P:lysine biosynthetic process via aminoadipic acid"/>
    <property type="evidence" value="ECO:0007669"/>
    <property type="project" value="TreeGrafter"/>
</dbReference>
<evidence type="ECO:0000259" key="4">
    <source>
        <dbReference type="Pfam" id="PF22624"/>
    </source>
</evidence>
<dbReference type="Gene3D" id="3.90.470.20">
    <property type="entry name" value="4'-phosphopantetheinyl transferase domain"/>
    <property type="match status" value="2"/>
</dbReference>
<dbReference type="GO" id="GO:0008897">
    <property type="term" value="F:holo-[acyl-carrier-protein] synthase activity"/>
    <property type="evidence" value="ECO:0007669"/>
    <property type="project" value="UniProtKB-EC"/>
</dbReference>
<evidence type="ECO:0000256" key="1">
    <source>
        <dbReference type="ARBA" id="ARBA00013172"/>
    </source>
</evidence>
<dbReference type="GO" id="GO:0005829">
    <property type="term" value="C:cytosol"/>
    <property type="evidence" value="ECO:0007669"/>
    <property type="project" value="TreeGrafter"/>
</dbReference>
<dbReference type="GO" id="GO:0000287">
    <property type="term" value="F:magnesium ion binding"/>
    <property type="evidence" value="ECO:0007669"/>
    <property type="project" value="InterPro"/>
</dbReference>
<feature type="region of interest" description="Disordered" evidence="3">
    <location>
        <begin position="1"/>
        <end position="21"/>
    </location>
</feature>
<dbReference type="STRING" id="1095630.A0A2J6STP4"/>
<dbReference type="InParanoid" id="A0A2J6STP4"/>
<keyword evidence="6" id="KW-1185">Reference proteome</keyword>
<dbReference type="PANTHER" id="PTHR12215">
    <property type="entry name" value="PHOSPHOPANTETHEINE TRANSFERASE"/>
    <property type="match status" value="1"/>
</dbReference>
<evidence type="ECO:0000313" key="6">
    <source>
        <dbReference type="Proteomes" id="UP000235371"/>
    </source>
</evidence>
<feature type="domain" description="4'-phosphopantetheinyl transferase N-terminal" evidence="4">
    <location>
        <begin position="38"/>
        <end position="126"/>
    </location>
</feature>
<protein>
    <recommendedName>
        <fullName evidence="1">holo-[acyl-carrier-protein] synthase</fullName>
        <ecNumber evidence="1">2.7.8.7</ecNumber>
    </recommendedName>
</protein>
<dbReference type="InterPro" id="IPR050559">
    <property type="entry name" value="P-Pant_transferase_sf"/>
</dbReference>
<evidence type="ECO:0000256" key="3">
    <source>
        <dbReference type="SAM" id="MobiDB-lite"/>
    </source>
</evidence>
<dbReference type="PANTHER" id="PTHR12215:SF10">
    <property type="entry name" value="L-AMINOADIPATE-SEMIALDEHYDE DEHYDROGENASE-PHOSPHOPANTETHEINYL TRANSFERASE"/>
    <property type="match status" value="1"/>
</dbReference>
<dbReference type="EMBL" id="KZ613866">
    <property type="protein sequence ID" value="PMD54145.1"/>
    <property type="molecule type" value="Genomic_DNA"/>
</dbReference>
<dbReference type="SUPFAM" id="SSF56214">
    <property type="entry name" value="4'-phosphopantetheinyl transferase"/>
    <property type="match status" value="2"/>
</dbReference>
<dbReference type="InterPro" id="IPR055066">
    <property type="entry name" value="AASDHPPT_N"/>
</dbReference>
<accession>A0A2J6STP4</accession>
<dbReference type="Pfam" id="PF22624">
    <property type="entry name" value="AASDHPPT_N"/>
    <property type="match status" value="1"/>
</dbReference>
<dbReference type="GeneID" id="36589433"/>
<dbReference type="RefSeq" id="XP_024731049.1">
    <property type="nucleotide sequence ID" value="XM_024881356.1"/>
</dbReference>